<reference evidence="2 3" key="1">
    <citation type="submission" date="2023-10" db="EMBL/GenBank/DDBJ databases">
        <title>Genomes of two closely related lineages of the louse Polyplax serrata with different host specificities.</title>
        <authorList>
            <person name="Martinu J."/>
            <person name="Tarabai H."/>
            <person name="Stefka J."/>
            <person name="Hypsa V."/>
        </authorList>
    </citation>
    <scope>NUCLEOTIDE SEQUENCE [LARGE SCALE GENOMIC DNA]</scope>
    <source>
        <strain evidence="2">HR10_N</strain>
    </source>
</reference>
<protein>
    <submittedName>
        <fullName evidence="2">Uncharacterized protein</fullName>
    </submittedName>
</protein>
<evidence type="ECO:0000256" key="1">
    <source>
        <dbReference type="SAM" id="Coils"/>
    </source>
</evidence>
<sequence length="381" mass="45978">MKECEKLQIYGDESRKARIERQNLLIRGKMKISEASLPGSISLSSLSIKTEEEEDEDRGGCSLNIFSVRSKRPSDILHSFNKPDLSEKDCKILGLMAARRDAKIEEGELALYAKCTWEEDKIRREKGFKEKKESHAEYLIQKRQLEKVQNTMRKRYKDETLKQEKLLLEMKIAEDQEKAEKRHEVFHQKKMQMQKSISKNRTQIQRILKRQKEQDEETEKVRRVTMWKEKEKKSEEALAWISMERRRRIREERRKRELKWVTAKNQRDQLKRQCEEDLLNHINLRKIKEESQAEKLLSAREWKRRLASDKNNVKKQHHRFLLNRKIDEDAEKIDEVRQRIQDKNIKMRIFREKREMEVLKSKFNARTTANLRQMIQATYAL</sequence>
<gene>
    <name evidence="2" type="ORF">RUM43_014557</name>
</gene>
<evidence type="ECO:0000313" key="3">
    <source>
        <dbReference type="Proteomes" id="UP001372834"/>
    </source>
</evidence>
<dbReference type="Proteomes" id="UP001372834">
    <property type="component" value="Unassembled WGS sequence"/>
</dbReference>
<dbReference type="AlphaFoldDB" id="A0AAN8PQP5"/>
<dbReference type="EMBL" id="JAWJWE010000010">
    <property type="protein sequence ID" value="KAK6630572.1"/>
    <property type="molecule type" value="Genomic_DNA"/>
</dbReference>
<comment type="caution">
    <text evidence="2">The sequence shown here is derived from an EMBL/GenBank/DDBJ whole genome shotgun (WGS) entry which is preliminary data.</text>
</comment>
<keyword evidence="1" id="KW-0175">Coiled coil</keyword>
<accession>A0AAN8PQP5</accession>
<name>A0AAN8PQP5_POLSC</name>
<feature type="coiled-coil region" evidence="1">
    <location>
        <begin position="326"/>
        <end position="353"/>
    </location>
</feature>
<proteinExistence type="predicted"/>
<evidence type="ECO:0000313" key="2">
    <source>
        <dbReference type="EMBL" id="KAK6630572.1"/>
    </source>
</evidence>
<organism evidence="2 3">
    <name type="scientific">Polyplax serrata</name>
    <name type="common">Common mouse louse</name>
    <dbReference type="NCBI Taxonomy" id="468196"/>
    <lineage>
        <taxon>Eukaryota</taxon>
        <taxon>Metazoa</taxon>
        <taxon>Ecdysozoa</taxon>
        <taxon>Arthropoda</taxon>
        <taxon>Hexapoda</taxon>
        <taxon>Insecta</taxon>
        <taxon>Pterygota</taxon>
        <taxon>Neoptera</taxon>
        <taxon>Paraneoptera</taxon>
        <taxon>Psocodea</taxon>
        <taxon>Troctomorpha</taxon>
        <taxon>Phthiraptera</taxon>
        <taxon>Anoplura</taxon>
        <taxon>Polyplacidae</taxon>
        <taxon>Polyplax</taxon>
    </lineage>
</organism>